<dbReference type="EMBL" id="CP053564">
    <property type="protein sequence ID" value="QJY46649.1"/>
    <property type="molecule type" value="Genomic_DNA"/>
</dbReference>
<feature type="domain" description="NlpC/P60" evidence="6">
    <location>
        <begin position="336"/>
        <end position="503"/>
    </location>
</feature>
<dbReference type="GO" id="GO:0008234">
    <property type="term" value="F:cysteine-type peptidase activity"/>
    <property type="evidence" value="ECO:0007669"/>
    <property type="project" value="UniProtKB-KW"/>
</dbReference>
<keyword evidence="4" id="KW-0788">Thiol protease</keyword>
<accession>A0A6M6JJP1</accession>
<comment type="similarity">
    <text evidence="1">Belongs to the peptidase C40 family.</text>
</comment>
<feature type="region of interest" description="Disordered" evidence="5">
    <location>
        <begin position="1"/>
        <end position="21"/>
    </location>
</feature>
<organism evidence="7 8">
    <name type="scientific">Pseudonocardia broussonetiae</name>
    <dbReference type="NCBI Taxonomy" id="2736640"/>
    <lineage>
        <taxon>Bacteria</taxon>
        <taxon>Bacillati</taxon>
        <taxon>Actinomycetota</taxon>
        <taxon>Actinomycetes</taxon>
        <taxon>Pseudonocardiales</taxon>
        <taxon>Pseudonocardiaceae</taxon>
        <taxon>Pseudonocardia</taxon>
    </lineage>
</organism>
<dbReference type="PROSITE" id="PS51935">
    <property type="entry name" value="NLPC_P60"/>
    <property type="match status" value="1"/>
</dbReference>
<evidence type="ECO:0000313" key="8">
    <source>
        <dbReference type="Proteomes" id="UP000505377"/>
    </source>
</evidence>
<dbReference type="GO" id="GO:0006508">
    <property type="term" value="P:proteolysis"/>
    <property type="evidence" value="ECO:0007669"/>
    <property type="project" value="UniProtKB-KW"/>
</dbReference>
<keyword evidence="3" id="KW-0378">Hydrolase</keyword>
<protein>
    <recommendedName>
        <fullName evidence="6">NlpC/P60 domain-containing protein</fullName>
    </recommendedName>
</protein>
<dbReference type="InterPro" id="IPR000064">
    <property type="entry name" value="NLP_P60_dom"/>
</dbReference>
<proteinExistence type="inferred from homology"/>
<sequence>MIGVQSRRAVARRPLHRRATAPVRTEVRNAAGTLLATFTDGARTVSLLGAERTFTETKPPVLDQFARTVSSGWGPSPNGGTWGNFGGVDADFSVSAGKGRISAPTTNTSRYTRLADDVTTYDMRTTVTTDTMPVGAANVAALIGGWASTTAHMRYQLTLNPSGLVSCLISRVVGGTATTIAGSTTVGTSGTYVAGQVWHIRATFDGTTHTMRAWKDGDTEPVSPNLSVADTTYPTGRMGVRTLAATSSTNNPVFLFDDFTATAAWPANPTITHSTWVRVLPAAFAGIVNPTWLAAALADTSLDVLALSMQYITGAATVMDGPQKIAGDAHYGPLNAAGGRDVGADFNDYLGLDWTYTGVDSAESAELDSLDCSGFLRIVWGYRAGLPLSLNAVGSGQLPRVSRDQLDSGPGVIIVPRTGAQITDLTPLRIGDIVGFDATADLDEYDGEIDHTGIYLGLGTDGAYRFISSRKTPDGPTFADMGGPSRLDGSGIYARKLRTIRRF</sequence>
<dbReference type="Gene3D" id="2.60.120.560">
    <property type="entry name" value="Exo-inulinase, domain 1"/>
    <property type="match status" value="1"/>
</dbReference>
<keyword evidence="2" id="KW-0645">Protease</keyword>
<evidence type="ECO:0000256" key="5">
    <source>
        <dbReference type="SAM" id="MobiDB-lite"/>
    </source>
</evidence>
<gene>
    <name evidence="7" type="ORF">HOP40_13165</name>
</gene>
<evidence type="ECO:0000256" key="2">
    <source>
        <dbReference type="ARBA" id="ARBA00022670"/>
    </source>
</evidence>
<dbReference type="AlphaFoldDB" id="A0A6M6JJP1"/>
<reference evidence="7 8" key="1">
    <citation type="submission" date="2020-05" db="EMBL/GenBank/DDBJ databases">
        <authorList>
            <person name="Mo P."/>
        </authorList>
    </citation>
    <scope>NUCLEOTIDE SEQUENCE [LARGE SCALE GENOMIC DNA]</scope>
    <source>
        <strain evidence="7 8">Gen01</strain>
    </source>
</reference>
<feature type="compositionally biased region" description="Basic residues" evidence="5">
    <location>
        <begin position="9"/>
        <end position="19"/>
    </location>
</feature>
<evidence type="ECO:0000256" key="4">
    <source>
        <dbReference type="ARBA" id="ARBA00022807"/>
    </source>
</evidence>
<dbReference type="KEGG" id="pbro:HOP40_13165"/>
<name>A0A6M6JJP1_9PSEU</name>
<dbReference type="Gene3D" id="3.90.1720.10">
    <property type="entry name" value="endopeptidase domain like (from Nostoc punctiforme)"/>
    <property type="match status" value="1"/>
</dbReference>
<dbReference type="InterPro" id="IPR038765">
    <property type="entry name" value="Papain-like_cys_pep_sf"/>
</dbReference>
<dbReference type="Proteomes" id="UP000505377">
    <property type="component" value="Chromosome"/>
</dbReference>
<dbReference type="SUPFAM" id="SSF54001">
    <property type="entry name" value="Cysteine proteinases"/>
    <property type="match status" value="1"/>
</dbReference>
<evidence type="ECO:0000256" key="3">
    <source>
        <dbReference type="ARBA" id="ARBA00022801"/>
    </source>
</evidence>
<keyword evidence="8" id="KW-1185">Reference proteome</keyword>
<evidence type="ECO:0000313" key="7">
    <source>
        <dbReference type="EMBL" id="QJY46649.1"/>
    </source>
</evidence>
<evidence type="ECO:0000259" key="6">
    <source>
        <dbReference type="PROSITE" id="PS51935"/>
    </source>
</evidence>
<evidence type="ECO:0000256" key="1">
    <source>
        <dbReference type="ARBA" id="ARBA00007074"/>
    </source>
</evidence>
<dbReference type="RefSeq" id="WP_172158214.1">
    <property type="nucleotide sequence ID" value="NZ_CP053564.1"/>
</dbReference>